<accession>A0ACB9RZL0</accession>
<sequence>MPSYVKFMKDILSKKRKLGGHETISLTEECSAIVQRRLPPKLKDPGKFTIPCHIGTDFFGHALCDLGASINLMPFFGVQETEHRGVKVDRFIFPADFVILDYEEDREVPIILGRPFLATGRTLIDVQKGELTMRVHDQEVTFNMDKAMKMPNEVDECRYVDILEEVTVETILEAYELPTEDALLDETSEEEAAFVRQFQRVEPLDRPETTIKPSIEEPPKLELKPLPDHLRYSYLGKNNTLPVIISSSLTNEQEEMLLRVLREHQTAIGWTIADIKGISPAICMHKIVLDSEKKASVGNRQDELHHGELASETRSMLSCNQCARGALGCREEVKHIPRELNYSTLVSMEQAYERTHGLASSDDEAHMNMDIDDLSEPDDQDSPNGGDTSGSAEF</sequence>
<dbReference type="Proteomes" id="UP001057402">
    <property type="component" value="Chromosome 3"/>
</dbReference>
<comment type="caution">
    <text evidence="1">The sequence shown here is derived from an EMBL/GenBank/DDBJ whole genome shotgun (WGS) entry which is preliminary data.</text>
</comment>
<dbReference type="EMBL" id="CM042882">
    <property type="protein sequence ID" value="KAI4384140.1"/>
    <property type="molecule type" value="Genomic_DNA"/>
</dbReference>
<gene>
    <name evidence="1" type="ORF">MLD38_009904</name>
</gene>
<organism evidence="1 2">
    <name type="scientific">Melastoma candidum</name>
    <dbReference type="NCBI Taxonomy" id="119954"/>
    <lineage>
        <taxon>Eukaryota</taxon>
        <taxon>Viridiplantae</taxon>
        <taxon>Streptophyta</taxon>
        <taxon>Embryophyta</taxon>
        <taxon>Tracheophyta</taxon>
        <taxon>Spermatophyta</taxon>
        <taxon>Magnoliopsida</taxon>
        <taxon>eudicotyledons</taxon>
        <taxon>Gunneridae</taxon>
        <taxon>Pentapetalae</taxon>
        <taxon>rosids</taxon>
        <taxon>malvids</taxon>
        <taxon>Myrtales</taxon>
        <taxon>Melastomataceae</taxon>
        <taxon>Melastomatoideae</taxon>
        <taxon>Melastomateae</taxon>
        <taxon>Melastoma</taxon>
    </lineage>
</organism>
<keyword evidence="2" id="KW-1185">Reference proteome</keyword>
<evidence type="ECO:0000313" key="1">
    <source>
        <dbReference type="EMBL" id="KAI4384140.1"/>
    </source>
</evidence>
<evidence type="ECO:0000313" key="2">
    <source>
        <dbReference type="Proteomes" id="UP001057402"/>
    </source>
</evidence>
<proteinExistence type="predicted"/>
<reference evidence="2" key="1">
    <citation type="journal article" date="2023" name="Front. Plant Sci.">
        <title>Chromosomal-level genome assembly of Melastoma candidum provides insights into trichome evolution.</title>
        <authorList>
            <person name="Zhong Y."/>
            <person name="Wu W."/>
            <person name="Sun C."/>
            <person name="Zou P."/>
            <person name="Liu Y."/>
            <person name="Dai S."/>
            <person name="Zhou R."/>
        </authorList>
    </citation>
    <scope>NUCLEOTIDE SEQUENCE [LARGE SCALE GENOMIC DNA]</scope>
</reference>
<protein>
    <submittedName>
        <fullName evidence="1">Uncharacterized protein</fullName>
    </submittedName>
</protein>
<name>A0ACB9RZL0_9MYRT</name>